<dbReference type="GO" id="GO:0030153">
    <property type="term" value="P:bacteriocin immunity"/>
    <property type="evidence" value="ECO:0007669"/>
    <property type="project" value="InterPro"/>
</dbReference>
<dbReference type="GO" id="GO:0015643">
    <property type="term" value="F:toxic substance binding"/>
    <property type="evidence" value="ECO:0007669"/>
    <property type="project" value="InterPro"/>
</dbReference>
<keyword evidence="1" id="KW-1133">Transmembrane helix</keyword>
<dbReference type="Pfam" id="PF03857">
    <property type="entry name" value="Colicin_im"/>
    <property type="match status" value="1"/>
</dbReference>
<dbReference type="InterPro" id="IPR005557">
    <property type="entry name" value="Colicin_im"/>
</dbReference>
<sequence length="93" mass="10472">MREIKNVKECDNSTNKMFYFFLLIGMVPFWIILSVYLNDPASPVLKAIAASTENLPAIISQSSPLLSKVMDVYCKSAPFLGTIWFVCSAKYIK</sequence>
<dbReference type="AlphaFoldDB" id="E5B3A6"/>
<evidence type="ECO:0000313" key="2">
    <source>
        <dbReference type="EMBL" id="CBX79893.1"/>
    </source>
</evidence>
<evidence type="ECO:0000256" key="1">
    <source>
        <dbReference type="SAM" id="Phobius"/>
    </source>
</evidence>
<name>E5B3A6_ERWAM</name>
<reference evidence="2" key="1">
    <citation type="journal article" date="2011" name="J. Bacteriol.">
        <title>Genome Sequence of an Erwinia amylovora Strain with Pathogenicity Restricted to Rubus Plants.</title>
        <authorList>
            <person name="Powney R."/>
            <person name="Smits T.H."/>
            <person name="Sawbridge T."/>
            <person name="Frey B."/>
            <person name="Blom J."/>
            <person name="Frey J.E."/>
            <person name="Plummer K.M."/>
            <person name="Beer S.V."/>
            <person name="Luck J."/>
            <person name="Duffy B."/>
            <person name="Rodoni B."/>
        </authorList>
    </citation>
    <scope>NUCLEOTIDE SEQUENCE</scope>
    <source>
        <strain evidence="2">ATCC BAA-2158</strain>
    </source>
</reference>
<dbReference type="EMBL" id="FR719189">
    <property type="protein sequence ID" value="CBX79893.1"/>
    <property type="molecule type" value="Genomic_DNA"/>
</dbReference>
<organism evidence="2">
    <name type="scientific">Erwinia amylovora ATCC BAA-2158</name>
    <dbReference type="NCBI Taxonomy" id="889211"/>
    <lineage>
        <taxon>Bacteria</taxon>
        <taxon>Pseudomonadati</taxon>
        <taxon>Pseudomonadota</taxon>
        <taxon>Gammaproteobacteria</taxon>
        <taxon>Enterobacterales</taxon>
        <taxon>Erwiniaceae</taxon>
        <taxon>Erwinia</taxon>
    </lineage>
</organism>
<gene>
    <name evidence="2" type="primary">cbi</name>
    <name evidence="2" type="ORF">EAIL5_1073</name>
</gene>
<keyword evidence="1" id="KW-0472">Membrane</keyword>
<proteinExistence type="predicted"/>
<keyword evidence="1" id="KW-0812">Transmembrane</keyword>
<feature type="transmembrane region" description="Helical" evidence="1">
    <location>
        <begin position="17"/>
        <end position="37"/>
    </location>
</feature>
<accession>E5B3A6</accession>
<protein>
    <submittedName>
        <fullName evidence="2">Colicin-B immunity protein Microcin-B immunity protein</fullName>
    </submittedName>
</protein>